<accession>A0ACA9RQD1</accession>
<evidence type="ECO:0000313" key="1">
    <source>
        <dbReference type="EMBL" id="CAG8805789.1"/>
    </source>
</evidence>
<comment type="caution">
    <text evidence="1">The sequence shown here is derived from an EMBL/GenBank/DDBJ whole genome shotgun (WGS) entry which is preliminary data.</text>
</comment>
<reference evidence="1" key="1">
    <citation type="submission" date="2021-06" db="EMBL/GenBank/DDBJ databases">
        <authorList>
            <person name="Kallberg Y."/>
            <person name="Tangrot J."/>
            <person name="Rosling A."/>
        </authorList>
    </citation>
    <scope>NUCLEOTIDE SEQUENCE</scope>
    <source>
        <strain evidence="1">MA461A</strain>
    </source>
</reference>
<feature type="non-terminal residue" evidence="1">
    <location>
        <position position="1"/>
    </location>
</feature>
<protein>
    <submittedName>
        <fullName evidence="1">32547_t:CDS:1</fullName>
    </submittedName>
</protein>
<keyword evidence="2" id="KW-1185">Reference proteome</keyword>
<evidence type="ECO:0000313" key="2">
    <source>
        <dbReference type="Proteomes" id="UP000789920"/>
    </source>
</evidence>
<gene>
    <name evidence="1" type="ORF">RPERSI_LOCUS22015</name>
</gene>
<organism evidence="1 2">
    <name type="scientific">Racocetra persica</name>
    <dbReference type="NCBI Taxonomy" id="160502"/>
    <lineage>
        <taxon>Eukaryota</taxon>
        <taxon>Fungi</taxon>
        <taxon>Fungi incertae sedis</taxon>
        <taxon>Mucoromycota</taxon>
        <taxon>Glomeromycotina</taxon>
        <taxon>Glomeromycetes</taxon>
        <taxon>Diversisporales</taxon>
        <taxon>Gigasporaceae</taxon>
        <taxon>Racocetra</taxon>
    </lineage>
</organism>
<dbReference type="EMBL" id="CAJVQC010065733">
    <property type="protein sequence ID" value="CAG8805789.1"/>
    <property type="molecule type" value="Genomic_DNA"/>
</dbReference>
<proteinExistence type="predicted"/>
<dbReference type="Proteomes" id="UP000789920">
    <property type="component" value="Unassembled WGS sequence"/>
</dbReference>
<feature type="non-terminal residue" evidence="1">
    <location>
        <position position="146"/>
    </location>
</feature>
<name>A0ACA9RQD1_9GLOM</name>
<sequence length="146" mass="16454">VKDEDLLIEIEDKDSIIGGEGSTVGRAEELMAGKVAGTMVGRAEETIIGGAEELQAGLETNALLVYKLIAELNMIVENTNYYAVAKSAAKGREWVPLTVEELLIWLALVIYMGIFKLPSREDYWKTDWKYPQHKVIKYMTLVRFEQ</sequence>